<evidence type="ECO:0000313" key="5">
    <source>
        <dbReference type="EMBL" id="SEB24097.1"/>
    </source>
</evidence>
<dbReference type="RefSeq" id="WP_090537882.1">
    <property type="nucleotide sequence ID" value="NZ_FNRQ01000013.1"/>
</dbReference>
<evidence type="ECO:0000259" key="4">
    <source>
        <dbReference type="PROSITE" id="PS50977"/>
    </source>
</evidence>
<keyword evidence="6" id="KW-1185">Reference proteome</keyword>
<dbReference type="Proteomes" id="UP000198638">
    <property type="component" value="Unassembled WGS sequence"/>
</dbReference>
<protein>
    <submittedName>
        <fullName evidence="5">DNA-binding transcriptional regulator, AcrR family</fullName>
    </submittedName>
</protein>
<dbReference type="STRING" id="83784.SAMN05192564_1138"/>
<dbReference type="SUPFAM" id="SSF46689">
    <property type="entry name" value="Homeodomain-like"/>
    <property type="match status" value="1"/>
</dbReference>
<gene>
    <name evidence="5" type="ORF">SAMN05192564_1138</name>
</gene>
<organism evidence="5 6">
    <name type="scientific">Paraburkholderia sartisoli</name>
    <dbReference type="NCBI Taxonomy" id="83784"/>
    <lineage>
        <taxon>Bacteria</taxon>
        <taxon>Pseudomonadati</taxon>
        <taxon>Pseudomonadota</taxon>
        <taxon>Betaproteobacteria</taxon>
        <taxon>Burkholderiales</taxon>
        <taxon>Burkholderiaceae</taxon>
        <taxon>Paraburkholderia</taxon>
    </lineage>
</organism>
<evidence type="ECO:0000313" key="6">
    <source>
        <dbReference type="Proteomes" id="UP000198638"/>
    </source>
</evidence>
<dbReference type="Pfam" id="PF17938">
    <property type="entry name" value="TetR_C_29"/>
    <property type="match status" value="1"/>
</dbReference>
<dbReference type="InterPro" id="IPR041474">
    <property type="entry name" value="NicS_C"/>
</dbReference>
<reference evidence="6" key="1">
    <citation type="submission" date="2016-10" db="EMBL/GenBank/DDBJ databases">
        <authorList>
            <person name="Varghese N."/>
            <person name="Submissions S."/>
        </authorList>
    </citation>
    <scope>NUCLEOTIDE SEQUENCE [LARGE SCALE GENOMIC DNA]</scope>
    <source>
        <strain evidence="6">LMG 24000</strain>
    </source>
</reference>
<dbReference type="PANTHER" id="PTHR30328:SF54">
    <property type="entry name" value="HTH-TYPE TRANSCRIPTIONAL REPRESSOR SCO4008"/>
    <property type="match status" value="1"/>
</dbReference>
<dbReference type="InterPro" id="IPR001647">
    <property type="entry name" value="HTH_TetR"/>
</dbReference>
<feature type="DNA-binding region" description="H-T-H motif" evidence="2">
    <location>
        <begin position="51"/>
        <end position="70"/>
    </location>
</feature>
<feature type="region of interest" description="Disordered" evidence="3">
    <location>
        <begin position="1"/>
        <end position="27"/>
    </location>
</feature>
<evidence type="ECO:0000256" key="2">
    <source>
        <dbReference type="PROSITE-ProRule" id="PRU00335"/>
    </source>
</evidence>
<dbReference type="Pfam" id="PF00440">
    <property type="entry name" value="TetR_N"/>
    <property type="match status" value="1"/>
</dbReference>
<dbReference type="Gene3D" id="1.10.357.10">
    <property type="entry name" value="Tetracycline Repressor, domain 2"/>
    <property type="match status" value="1"/>
</dbReference>
<dbReference type="InterPro" id="IPR036271">
    <property type="entry name" value="Tet_transcr_reg_TetR-rel_C_sf"/>
</dbReference>
<dbReference type="PANTHER" id="PTHR30328">
    <property type="entry name" value="TRANSCRIPTIONAL REPRESSOR"/>
    <property type="match status" value="1"/>
</dbReference>
<keyword evidence="1 2" id="KW-0238">DNA-binding</keyword>
<evidence type="ECO:0000256" key="1">
    <source>
        <dbReference type="ARBA" id="ARBA00023125"/>
    </source>
</evidence>
<name>A0A1H4HQJ6_9BURK</name>
<dbReference type="AlphaFoldDB" id="A0A1H4HQJ6"/>
<evidence type="ECO:0000256" key="3">
    <source>
        <dbReference type="SAM" id="MobiDB-lite"/>
    </source>
</evidence>
<dbReference type="PROSITE" id="PS50977">
    <property type="entry name" value="HTH_TETR_2"/>
    <property type="match status" value="1"/>
</dbReference>
<accession>A0A1H4HQJ6</accession>
<dbReference type="OrthoDB" id="2356263at2"/>
<dbReference type="GO" id="GO:0003677">
    <property type="term" value="F:DNA binding"/>
    <property type="evidence" value="ECO:0007669"/>
    <property type="project" value="UniProtKB-UniRule"/>
</dbReference>
<proteinExistence type="predicted"/>
<dbReference type="SUPFAM" id="SSF48498">
    <property type="entry name" value="Tetracyclin repressor-like, C-terminal domain"/>
    <property type="match status" value="1"/>
</dbReference>
<dbReference type="InterPro" id="IPR009057">
    <property type="entry name" value="Homeodomain-like_sf"/>
</dbReference>
<feature type="domain" description="HTH tetR-type" evidence="4">
    <location>
        <begin position="28"/>
        <end position="88"/>
    </location>
</feature>
<dbReference type="InterPro" id="IPR050109">
    <property type="entry name" value="HTH-type_TetR-like_transc_reg"/>
</dbReference>
<sequence>MTLASTPPRRALKNAVAGAAQPRQRDPEVTRARILEAAKKEFSKLGLAGARVEAIATRAKANKRMIYHYFGSKEELFQAVLEDAYADIRFAEQKLNLEHLSPQDAIVALTTHTWNYYLKNPEFMTLVNSENLHKARHVKNSERFKELHHGFISMLQGILDRGVKAGVFRPGVDARQLHITMAAVGYYYLTNRFTSGVIFEIDFMSKDALKNRLDFNIETILRLVRT</sequence>
<dbReference type="PRINTS" id="PR00455">
    <property type="entry name" value="HTHTETR"/>
</dbReference>
<dbReference type="EMBL" id="FNRQ01000013">
    <property type="protein sequence ID" value="SEB24097.1"/>
    <property type="molecule type" value="Genomic_DNA"/>
</dbReference>